<keyword evidence="1" id="KW-0812">Transmembrane</keyword>
<evidence type="ECO:0000313" key="4">
    <source>
        <dbReference type="EMBL" id="ALS38769.1"/>
    </source>
</evidence>
<feature type="domain" description="WxL Interacting Protein host binding" evidence="3">
    <location>
        <begin position="164"/>
        <end position="295"/>
    </location>
</feature>
<proteinExistence type="predicted"/>
<gene>
    <name evidence="4" type="ORF">ATZ35_06590</name>
</gene>
<dbReference type="KEGG" id="erx:ATZ35_06590"/>
<name>A0A0U2XJD8_9ENTE</name>
<keyword evidence="1" id="KW-1133">Transmembrane helix</keyword>
<dbReference type="AlphaFoldDB" id="A0A0U2XJD8"/>
<organism evidence="4 5">
    <name type="scientific">Enterococcus rotai</name>
    <dbReference type="NCBI Taxonomy" id="118060"/>
    <lineage>
        <taxon>Bacteria</taxon>
        <taxon>Bacillati</taxon>
        <taxon>Bacillota</taxon>
        <taxon>Bacilli</taxon>
        <taxon>Lactobacillales</taxon>
        <taxon>Enterococcaceae</taxon>
        <taxon>Enterococcus</taxon>
    </lineage>
</organism>
<dbReference type="Pfam" id="PF06030">
    <property type="entry name" value="WxLIP_PGBD"/>
    <property type="match status" value="1"/>
</dbReference>
<dbReference type="InterPro" id="IPR021759">
    <property type="entry name" value="WxLIP_HBD"/>
</dbReference>
<feature type="transmembrane region" description="Helical" evidence="1">
    <location>
        <begin position="310"/>
        <end position="334"/>
    </location>
</feature>
<accession>A0A0U2XJD8</accession>
<keyword evidence="1" id="KW-0472">Membrane</keyword>
<evidence type="ECO:0000259" key="3">
    <source>
        <dbReference type="Pfam" id="PF11797"/>
    </source>
</evidence>
<reference evidence="5" key="1">
    <citation type="submission" date="2015-12" db="EMBL/GenBank/DDBJ databases">
        <authorList>
            <person name="Lauer A."/>
            <person name="Humrighouse B."/>
            <person name="Loparev V."/>
            <person name="Shewmaker P.L."/>
            <person name="Whitney A.M."/>
            <person name="McLaughlin R.W."/>
        </authorList>
    </citation>
    <scope>NUCLEOTIDE SEQUENCE [LARGE SCALE GENOMIC DNA]</scope>
    <source>
        <strain evidence="5">LMG 26678</strain>
    </source>
</reference>
<protein>
    <submittedName>
        <fullName evidence="4">Uncharacterized protein</fullName>
    </submittedName>
</protein>
<evidence type="ECO:0000256" key="1">
    <source>
        <dbReference type="SAM" id="Phobius"/>
    </source>
</evidence>
<sequence>MQWLSLCFLSLLLFLIYPLKTVAQESNNEPMNGFSYQVRQPENQINKNVGYYDLLMKKGQKQKVELILYNAKKKAIDVSIKLSSAKTNANGVVEYAPNALKEDDSLKYKFTDIVKTTDRVTVPAESDKTVILEITMPEDSIEGLIAGGIQLQLIEEEKNTEKEIIQNKFAYLIGFLLSESDTKDIKPRLKFNETYSKVSNGQHTLFLNYSNTSPIFVENMDVVVKVSKHNSNKDLFELKKSGLRMAPNSMIDFPISLEDKKLAKGKYKLQADIRLSTGENWKWEQNFTVTQDDLSSLDVQKKELGEDNTISLYTLLLGITSVVILVLVMVVFLIKRIKK</sequence>
<dbReference type="EMBL" id="CP013655">
    <property type="protein sequence ID" value="ALS38769.1"/>
    <property type="molecule type" value="Genomic_DNA"/>
</dbReference>
<feature type="domain" description="WxL Interacting Protein peptidoglycan binding" evidence="2">
    <location>
        <begin position="34"/>
        <end position="152"/>
    </location>
</feature>
<dbReference type="STRING" id="118060.ATZ35_06590"/>
<dbReference type="Pfam" id="PF11797">
    <property type="entry name" value="WxLIP_HBD"/>
    <property type="match status" value="1"/>
</dbReference>
<dbReference type="InterPro" id="IPR010317">
    <property type="entry name" value="WxLIP_PGBD"/>
</dbReference>
<keyword evidence="5" id="KW-1185">Reference proteome</keyword>
<evidence type="ECO:0000259" key="2">
    <source>
        <dbReference type="Pfam" id="PF06030"/>
    </source>
</evidence>
<dbReference type="Proteomes" id="UP000067523">
    <property type="component" value="Chromosome"/>
</dbReference>
<evidence type="ECO:0000313" key="5">
    <source>
        <dbReference type="Proteomes" id="UP000067523"/>
    </source>
</evidence>